<gene>
    <name evidence="3" type="ORF">BGZ65_001252</name>
</gene>
<evidence type="ECO:0000259" key="2">
    <source>
        <dbReference type="Pfam" id="PF21636"/>
    </source>
</evidence>
<feature type="domain" description="Protein phosphatase 1 regulatory subunit 21 C-terminal" evidence="2">
    <location>
        <begin position="7"/>
        <end position="104"/>
    </location>
</feature>
<reference evidence="3" key="1">
    <citation type="journal article" date="2020" name="Fungal Divers.">
        <title>Resolving the Mortierellaceae phylogeny through synthesis of multi-gene phylogenetics and phylogenomics.</title>
        <authorList>
            <person name="Vandepol N."/>
            <person name="Liber J."/>
            <person name="Desiro A."/>
            <person name="Na H."/>
            <person name="Kennedy M."/>
            <person name="Barry K."/>
            <person name="Grigoriev I.V."/>
            <person name="Miller A.N."/>
            <person name="O'Donnell K."/>
            <person name="Stajich J.E."/>
            <person name="Bonito G."/>
        </authorList>
    </citation>
    <scope>NUCLEOTIDE SEQUENCE</scope>
    <source>
        <strain evidence="3">MES-2147</strain>
    </source>
</reference>
<comment type="caution">
    <text evidence="3">The sequence shown here is derived from an EMBL/GenBank/DDBJ whole genome shotgun (WGS) entry which is preliminary data.</text>
</comment>
<keyword evidence="4" id="KW-1185">Reference proteome</keyword>
<feature type="coiled-coil region" evidence="1">
    <location>
        <begin position="62"/>
        <end position="89"/>
    </location>
</feature>
<evidence type="ECO:0000313" key="4">
    <source>
        <dbReference type="Proteomes" id="UP000749646"/>
    </source>
</evidence>
<proteinExistence type="predicted"/>
<dbReference type="AlphaFoldDB" id="A0A9P6IP34"/>
<evidence type="ECO:0000256" key="1">
    <source>
        <dbReference type="SAM" id="Coils"/>
    </source>
</evidence>
<accession>A0A9P6IP34</accession>
<dbReference type="EMBL" id="JAAAHW010009336">
    <property type="protein sequence ID" value="KAF9942632.1"/>
    <property type="molecule type" value="Genomic_DNA"/>
</dbReference>
<keyword evidence="1" id="KW-0175">Coiled coil</keyword>
<evidence type="ECO:0000313" key="3">
    <source>
        <dbReference type="EMBL" id="KAF9942632.1"/>
    </source>
</evidence>
<protein>
    <recommendedName>
        <fullName evidence="2">Protein phosphatase 1 regulatory subunit 21 C-terminal domain-containing protein</fullName>
    </recommendedName>
</protein>
<organism evidence="3 4">
    <name type="scientific">Modicella reniformis</name>
    <dbReference type="NCBI Taxonomy" id="1440133"/>
    <lineage>
        <taxon>Eukaryota</taxon>
        <taxon>Fungi</taxon>
        <taxon>Fungi incertae sedis</taxon>
        <taxon>Mucoromycota</taxon>
        <taxon>Mortierellomycotina</taxon>
        <taxon>Mortierellomycetes</taxon>
        <taxon>Mortierellales</taxon>
        <taxon>Mortierellaceae</taxon>
        <taxon>Modicella</taxon>
    </lineage>
</organism>
<dbReference type="Pfam" id="PF21636">
    <property type="entry name" value="PPP1R21_C"/>
    <property type="match status" value="1"/>
</dbReference>
<name>A0A9P6IP34_9FUNG</name>
<dbReference type="OrthoDB" id="5566667at2759"/>
<dbReference type="Proteomes" id="UP000749646">
    <property type="component" value="Unassembled WGS sequence"/>
</dbReference>
<sequence>MDAATTSAAANQSKREFLIKQHYETKLQSVTEQLQLSDGRYTRLHKEFELLKELLMETIQDKDKVARESEQLKTRNSQLQEELAAAKEDTRAQVEMMTNYMKSLDQGR</sequence>
<dbReference type="InterPro" id="IPR049372">
    <property type="entry name" value="PPP1R21_C"/>
</dbReference>